<evidence type="ECO:0000313" key="5">
    <source>
        <dbReference type="WBParaSite" id="SVE_0273300.1"/>
    </source>
</evidence>
<dbReference type="Pfam" id="PF07850">
    <property type="entry name" value="Renin_r"/>
    <property type="match status" value="1"/>
</dbReference>
<dbReference type="WBParaSite" id="SVE_0273300.1">
    <property type="protein sequence ID" value="SVE_0273300.1"/>
    <property type="gene ID" value="SVE_0273300"/>
</dbReference>
<keyword evidence="1" id="KW-0472">Membrane</keyword>
<dbReference type="STRING" id="75913.A0A0K0F1Q8"/>
<dbReference type="InterPro" id="IPR012493">
    <property type="entry name" value="Renin_rcpt"/>
</dbReference>
<dbReference type="AlphaFoldDB" id="A0A0K0F1Q8"/>
<dbReference type="Proteomes" id="UP000035680">
    <property type="component" value="Unassembled WGS sequence"/>
</dbReference>
<keyword evidence="2" id="KW-0732">Signal</keyword>
<organism evidence="4 5">
    <name type="scientific">Strongyloides venezuelensis</name>
    <name type="common">Threadworm</name>
    <dbReference type="NCBI Taxonomy" id="75913"/>
    <lineage>
        <taxon>Eukaryota</taxon>
        <taxon>Metazoa</taxon>
        <taxon>Ecdysozoa</taxon>
        <taxon>Nematoda</taxon>
        <taxon>Chromadorea</taxon>
        <taxon>Rhabditida</taxon>
        <taxon>Tylenchina</taxon>
        <taxon>Panagrolaimomorpha</taxon>
        <taxon>Strongyloidoidea</taxon>
        <taxon>Strongyloididae</taxon>
        <taxon>Strongyloides</taxon>
    </lineage>
</organism>
<reference evidence="5" key="2">
    <citation type="submission" date="2015-08" db="UniProtKB">
        <authorList>
            <consortium name="WormBaseParasite"/>
        </authorList>
    </citation>
    <scope>IDENTIFICATION</scope>
</reference>
<keyword evidence="4" id="KW-1185">Reference proteome</keyword>
<feature type="chain" id="PRO_5005329006" evidence="2">
    <location>
        <begin position="17"/>
        <end position="323"/>
    </location>
</feature>
<reference evidence="4" key="1">
    <citation type="submission" date="2014-07" db="EMBL/GenBank/DDBJ databases">
        <authorList>
            <person name="Martin A.A"/>
            <person name="De Silva N."/>
        </authorList>
    </citation>
    <scope>NUCLEOTIDE SEQUENCE</scope>
</reference>
<accession>A0A0K0F1Q8</accession>
<dbReference type="GO" id="GO:0030177">
    <property type="term" value="P:positive regulation of Wnt signaling pathway"/>
    <property type="evidence" value="ECO:0007669"/>
    <property type="project" value="TreeGrafter"/>
</dbReference>
<proteinExistence type="predicted"/>
<feature type="domain" description="Renin receptor-like C-terminal transmembrane spanning segment" evidence="3">
    <location>
        <begin position="256"/>
        <end position="323"/>
    </location>
</feature>
<evidence type="ECO:0000259" key="3">
    <source>
        <dbReference type="Pfam" id="PF07850"/>
    </source>
</evidence>
<evidence type="ECO:0000313" key="4">
    <source>
        <dbReference type="Proteomes" id="UP000035680"/>
    </source>
</evidence>
<dbReference type="GO" id="GO:0038023">
    <property type="term" value="F:signaling receptor activity"/>
    <property type="evidence" value="ECO:0007669"/>
    <property type="project" value="InterPro"/>
</dbReference>
<evidence type="ECO:0000256" key="1">
    <source>
        <dbReference type="SAM" id="Phobius"/>
    </source>
</evidence>
<name>A0A0K0F1Q8_STRVS</name>
<protein>
    <submittedName>
        <fullName evidence="5">Renin receptor (inferred by orthology to a human protein)</fullName>
    </submittedName>
</protein>
<dbReference type="PANTHER" id="PTHR13351:SF1">
    <property type="entry name" value="RENIN RECEPTOR"/>
    <property type="match status" value="1"/>
</dbReference>
<keyword evidence="1" id="KW-0812">Transmembrane</keyword>
<dbReference type="InterPro" id="IPR056780">
    <property type="entry name" value="Renin_r_C"/>
</dbReference>
<sequence length="323" mass="35498">MKSLILLAVAIALSNASTLKMKAIPSSISIPDSSEVDDFSLSAISTLNNNLMGLSTEMDKEFEEFTGDLFSRPKALVVIQVKGVEEIGGTSSGEYKSTDEGVVDVSSTEDIIKKTYGNSAEYNVLDGSIIGGKLAESIKSFDVSEDSVKTKIPLLRQELLEIKRMIKYLDSEGLRLDVLAPEVFNIHINGLLNAIATDKELKAAQSEVENVLDQLTEVLKKIYGEQVIVEVISTKGDQENVEKHSLHKRDTQGNDPMTIQEIRKKYNVYSFTQGDYPAIFAIFAGVSIILAVAVLFIAVGMWTMDPGKDSIIYRMTTTKLKKD</sequence>
<dbReference type="PANTHER" id="PTHR13351">
    <property type="entry name" value="RENIN RECEPTOR"/>
    <property type="match status" value="1"/>
</dbReference>
<evidence type="ECO:0000256" key="2">
    <source>
        <dbReference type="SAM" id="SignalP"/>
    </source>
</evidence>
<feature type="signal peptide" evidence="2">
    <location>
        <begin position="1"/>
        <end position="16"/>
    </location>
</feature>
<feature type="transmembrane region" description="Helical" evidence="1">
    <location>
        <begin position="278"/>
        <end position="304"/>
    </location>
</feature>
<keyword evidence="1" id="KW-1133">Transmembrane helix</keyword>
<dbReference type="GO" id="GO:0009897">
    <property type="term" value="C:external side of plasma membrane"/>
    <property type="evidence" value="ECO:0007669"/>
    <property type="project" value="TreeGrafter"/>
</dbReference>